<dbReference type="EMBL" id="KN818319">
    <property type="protein sequence ID" value="KIL59230.1"/>
    <property type="molecule type" value="Genomic_DNA"/>
</dbReference>
<name>A0A0C2S8V0_AMAMK</name>
<dbReference type="STRING" id="946122.A0A0C2S8V0"/>
<evidence type="ECO:0000313" key="4">
    <source>
        <dbReference type="EMBL" id="KIL59230.1"/>
    </source>
</evidence>
<dbReference type="InterPro" id="IPR027417">
    <property type="entry name" value="P-loop_NTPase"/>
</dbReference>
<dbReference type="Gene3D" id="3.40.50.300">
    <property type="entry name" value="P-loop containing nucleotide triphosphate hydrolases"/>
    <property type="match status" value="1"/>
</dbReference>
<dbReference type="Proteomes" id="UP000054549">
    <property type="component" value="Unassembled WGS sequence"/>
</dbReference>
<feature type="domain" description="Nephrocystin 3-like N-terminal" evidence="3">
    <location>
        <begin position="177"/>
        <end position="338"/>
    </location>
</feature>
<feature type="region of interest" description="Disordered" evidence="2">
    <location>
        <begin position="1"/>
        <end position="22"/>
    </location>
</feature>
<protein>
    <recommendedName>
        <fullName evidence="3">Nephrocystin 3-like N-terminal domain-containing protein</fullName>
    </recommendedName>
</protein>
<dbReference type="PANTHER" id="PTHR10039">
    <property type="entry name" value="AMELOGENIN"/>
    <property type="match status" value="1"/>
</dbReference>
<evidence type="ECO:0000259" key="3">
    <source>
        <dbReference type="Pfam" id="PF24883"/>
    </source>
</evidence>
<dbReference type="AlphaFoldDB" id="A0A0C2S8V0"/>
<accession>A0A0C2S8V0</accession>
<evidence type="ECO:0000256" key="2">
    <source>
        <dbReference type="SAM" id="MobiDB-lite"/>
    </source>
</evidence>
<evidence type="ECO:0000313" key="5">
    <source>
        <dbReference type="Proteomes" id="UP000054549"/>
    </source>
</evidence>
<gene>
    <name evidence="4" type="ORF">M378DRAFT_14938</name>
</gene>
<keyword evidence="5" id="KW-1185">Reference proteome</keyword>
<evidence type="ECO:0000256" key="1">
    <source>
        <dbReference type="ARBA" id="ARBA00022737"/>
    </source>
</evidence>
<dbReference type="InParanoid" id="A0A0C2S8V0"/>
<dbReference type="Pfam" id="PF24883">
    <property type="entry name" value="NPHP3_N"/>
    <property type="match status" value="1"/>
</dbReference>
<dbReference type="OrthoDB" id="5967843at2759"/>
<dbReference type="PANTHER" id="PTHR10039:SF14">
    <property type="entry name" value="NACHT DOMAIN-CONTAINING PROTEIN"/>
    <property type="match status" value="1"/>
</dbReference>
<reference evidence="4 5" key="1">
    <citation type="submission" date="2014-04" db="EMBL/GenBank/DDBJ databases">
        <title>Evolutionary Origins and Diversification of the Mycorrhizal Mutualists.</title>
        <authorList>
            <consortium name="DOE Joint Genome Institute"/>
            <consortium name="Mycorrhizal Genomics Consortium"/>
            <person name="Kohler A."/>
            <person name="Kuo A."/>
            <person name="Nagy L.G."/>
            <person name="Floudas D."/>
            <person name="Copeland A."/>
            <person name="Barry K.W."/>
            <person name="Cichocki N."/>
            <person name="Veneault-Fourrey C."/>
            <person name="LaButti K."/>
            <person name="Lindquist E.A."/>
            <person name="Lipzen A."/>
            <person name="Lundell T."/>
            <person name="Morin E."/>
            <person name="Murat C."/>
            <person name="Riley R."/>
            <person name="Ohm R."/>
            <person name="Sun H."/>
            <person name="Tunlid A."/>
            <person name="Henrissat B."/>
            <person name="Grigoriev I.V."/>
            <person name="Hibbett D.S."/>
            <person name="Martin F."/>
        </authorList>
    </citation>
    <scope>NUCLEOTIDE SEQUENCE [LARGE SCALE GENOMIC DNA]</scope>
    <source>
        <strain evidence="4 5">Koide BX008</strain>
    </source>
</reference>
<feature type="region of interest" description="Disordered" evidence="2">
    <location>
        <begin position="47"/>
        <end position="83"/>
    </location>
</feature>
<feature type="compositionally biased region" description="Polar residues" evidence="2">
    <location>
        <begin position="10"/>
        <end position="22"/>
    </location>
</feature>
<organism evidence="4 5">
    <name type="scientific">Amanita muscaria (strain Koide BX008)</name>
    <dbReference type="NCBI Taxonomy" id="946122"/>
    <lineage>
        <taxon>Eukaryota</taxon>
        <taxon>Fungi</taxon>
        <taxon>Dikarya</taxon>
        <taxon>Basidiomycota</taxon>
        <taxon>Agaricomycotina</taxon>
        <taxon>Agaricomycetes</taxon>
        <taxon>Agaricomycetidae</taxon>
        <taxon>Agaricales</taxon>
        <taxon>Pluteineae</taxon>
        <taxon>Amanitaceae</taxon>
        <taxon>Amanita</taxon>
    </lineage>
</organism>
<dbReference type="InterPro" id="IPR056884">
    <property type="entry name" value="NPHP3-like_N"/>
</dbReference>
<dbReference type="HOGENOM" id="CLU_749990_0_0_1"/>
<sequence>MALFSRNPDSRSNPAPSGAGSQHLIQSTYKWFKLSVLRLFRRSRHHDTMPQAPGVGITTLGSRQGVDGHEQQTSGDISNDVSRASAAPNMQAEYRNTFPNIAEPVTFPIATQFQGAQGFNISGQPRFTNNVTTDGGTHGLENMEYFVSFAAFHASAEQLQDPKGHCNPGTRRYVLSRLRDWFDNPNPTHRICWLHGPAGAGKSAIAQTIADEYKERGVAATFFFYRSDPSRNDGNRLFPTIAWQLAFSIPAIKDFIVHALNKTPHLPRKNVESQFEELVAHPFHPTNNIASQMPQLAPVVIIDGVDECSDKRLLRRILAVIGNAVKDCRVPLHFLICSTPEALIEEVLDQFKDFTLRIDLATLDDSNRDIEK</sequence>
<keyword evidence="1" id="KW-0677">Repeat</keyword>
<dbReference type="SUPFAM" id="SSF52540">
    <property type="entry name" value="P-loop containing nucleoside triphosphate hydrolases"/>
    <property type="match status" value="1"/>
</dbReference>
<proteinExistence type="predicted"/>
<feature type="compositionally biased region" description="Polar residues" evidence="2">
    <location>
        <begin position="71"/>
        <end position="82"/>
    </location>
</feature>